<comment type="caution">
    <text evidence="5">The sequence shown here is derived from an EMBL/GenBank/DDBJ whole genome shotgun (WGS) entry which is preliminary data.</text>
</comment>
<sequence>MEAVANLNGNMDEIDNIDFDIDFDVNEAGRSIAMGKYDSINENQFDTMDFGQKESTRVDNEMSLDSFSPSTIGESELKDTSDDQAQSSFSLSGQLQPQRSAPRAIPDSTKKSIDHPQTSGSRPSSAGSTGSAFLNNILNPASTFNNTHLSHTPPTHISTSYEVSHFGKRPRSGSISERLRVSSELEQKGMIDREQKGILKDLIISGDNELQDALDMYEQGDVTKLERILESGTLSNRAMNGIDLLGDLDLDFLNVSDDHAGNGQLGNPSNFTVQPQTSFRNSTSESLRQMSGLEAVGDGIGDLDFDGGIDGNIGLAPMESYSREPSPAHPSSGQRSRSNSTFSVDVDYRQRSNSLFSALIGNVPQEGMHSDYGRWMERSSENNLASQGGGRRSKATRRASAPTSFQPVSEASVHSNQNKRLGRSPAAVSKREFRAEEKRRERQEKKERKEREKLEKKEKREQAKLEKLKRAETEEKEEHQAGSGRPRSMSDPNLRSSVDVNGLLQVDRPEGWIGAYSPESRKVRIARFLEKRNHRVWTKTVKYDVRKNFADSRLRVKGRFVKKEDELLMRELMSLT</sequence>
<protein>
    <recommendedName>
        <fullName evidence="4">CCT domain-containing protein</fullName>
    </recommendedName>
</protein>
<dbReference type="Proteomes" id="UP001295423">
    <property type="component" value="Unassembled WGS sequence"/>
</dbReference>
<proteinExistence type="predicted"/>
<dbReference type="Pfam" id="PF06203">
    <property type="entry name" value="CCT"/>
    <property type="match status" value="1"/>
</dbReference>
<reference evidence="5" key="1">
    <citation type="submission" date="2023-08" db="EMBL/GenBank/DDBJ databases">
        <authorList>
            <person name="Audoor S."/>
            <person name="Bilcke G."/>
        </authorList>
    </citation>
    <scope>NUCLEOTIDE SEQUENCE</scope>
</reference>
<dbReference type="InterPro" id="IPR045281">
    <property type="entry name" value="CONSTANS-like"/>
</dbReference>
<feature type="compositionally biased region" description="Polar residues" evidence="3">
    <location>
        <begin position="115"/>
        <end position="133"/>
    </location>
</feature>
<feature type="region of interest" description="Disordered" evidence="3">
    <location>
        <begin position="261"/>
        <end position="285"/>
    </location>
</feature>
<dbReference type="PROSITE" id="PS51017">
    <property type="entry name" value="CCT"/>
    <property type="match status" value="1"/>
</dbReference>
<evidence type="ECO:0000256" key="2">
    <source>
        <dbReference type="ARBA" id="ARBA00023242"/>
    </source>
</evidence>
<feature type="region of interest" description="Disordered" evidence="3">
    <location>
        <begin position="314"/>
        <end position="341"/>
    </location>
</feature>
<dbReference type="EMBL" id="CAKOGP040002507">
    <property type="protein sequence ID" value="CAJ1970390.1"/>
    <property type="molecule type" value="Genomic_DNA"/>
</dbReference>
<feature type="compositionally biased region" description="Polar residues" evidence="3">
    <location>
        <begin position="401"/>
        <end position="419"/>
    </location>
</feature>
<name>A0AAD2JQ87_9STRA</name>
<keyword evidence="2" id="KW-0539">Nucleus</keyword>
<feature type="domain" description="CCT" evidence="4">
    <location>
        <begin position="521"/>
        <end position="563"/>
    </location>
</feature>
<feature type="region of interest" description="Disordered" evidence="3">
    <location>
        <begin position="56"/>
        <end position="133"/>
    </location>
</feature>
<accession>A0AAD2JQ87</accession>
<organism evidence="5 6">
    <name type="scientific">Cylindrotheca closterium</name>
    <dbReference type="NCBI Taxonomy" id="2856"/>
    <lineage>
        <taxon>Eukaryota</taxon>
        <taxon>Sar</taxon>
        <taxon>Stramenopiles</taxon>
        <taxon>Ochrophyta</taxon>
        <taxon>Bacillariophyta</taxon>
        <taxon>Bacillariophyceae</taxon>
        <taxon>Bacillariophycidae</taxon>
        <taxon>Bacillariales</taxon>
        <taxon>Bacillariaceae</taxon>
        <taxon>Cylindrotheca</taxon>
    </lineage>
</organism>
<dbReference type="PANTHER" id="PTHR31319">
    <property type="entry name" value="ZINC FINGER PROTEIN CONSTANS-LIKE 4"/>
    <property type="match status" value="1"/>
</dbReference>
<keyword evidence="6" id="KW-1185">Reference proteome</keyword>
<evidence type="ECO:0000259" key="4">
    <source>
        <dbReference type="PROSITE" id="PS51017"/>
    </source>
</evidence>
<feature type="compositionally biased region" description="Polar residues" evidence="3">
    <location>
        <begin position="265"/>
        <end position="285"/>
    </location>
</feature>
<feature type="compositionally biased region" description="Polar residues" evidence="3">
    <location>
        <begin position="63"/>
        <end position="73"/>
    </location>
</feature>
<feature type="compositionally biased region" description="Polar residues" evidence="3">
    <location>
        <begin position="329"/>
        <end position="341"/>
    </location>
</feature>
<dbReference type="InterPro" id="IPR010402">
    <property type="entry name" value="CCT_domain"/>
</dbReference>
<evidence type="ECO:0000313" key="6">
    <source>
        <dbReference type="Proteomes" id="UP001295423"/>
    </source>
</evidence>
<dbReference type="GO" id="GO:0005634">
    <property type="term" value="C:nucleus"/>
    <property type="evidence" value="ECO:0007669"/>
    <property type="project" value="UniProtKB-SubCell"/>
</dbReference>
<feature type="compositionally biased region" description="Basic and acidic residues" evidence="3">
    <location>
        <begin position="429"/>
        <end position="480"/>
    </location>
</feature>
<dbReference type="PANTHER" id="PTHR31319:SF77">
    <property type="entry name" value="ZINC FINGER PROTEIN CONSTANS-LIKE 4"/>
    <property type="match status" value="1"/>
</dbReference>
<feature type="compositionally biased region" description="Polar residues" evidence="3">
    <location>
        <begin position="83"/>
        <end position="99"/>
    </location>
</feature>
<evidence type="ECO:0000256" key="1">
    <source>
        <dbReference type="ARBA" id="ARBA00004123"/>
    </source>
</evidence>
<evidence type="ECO:0000313" key="5">
    <source>
        <dbReference type="EMBL" id="CAJ1970390.1"/>
    </source>
</evidence>
<dbReference type="AlphaFoldDB" id="A0AAD2JQ87"/>
<evidence type="ECO:0000256" key="3">
    <source>
        <dbReference type="SAM" id="MobiDB-lite"/>
    </source>
</evidence>
<gene>
    <name evidence="5" type="ORF">CYCCA115_LOCUS24409</name>
</gene>
<feature type="region of interest" description="Disordered" evidence="3">
    <location>
        <begin position="380"/>
        <end position="496"/>
    </location>
</feature>
<comment type="subcellular location">
    <subcellularLocation>
        <location evidence="1">Nucleus</location>
    </subcellularLocation>
</comment>